<evidence type="ECO:0000256" key="1">
    <source>
        <dbReference type="ARBA" id="ARBA00022801"/>
    </source>
</evidence>
<evidence type="ECO:0000313" key="3">
    <source>
        <dbReference type="EMBL" id="ACL69502.1"/>
    </source>
</evidence>
<dbReference type="STRING" id="373903.Hore_07450"/>
<keyword evidence="4" id="KW-1185">Reference proteome</keyword>
<dbReference type="AlphaFoldDB" id="B8CW33"/>
<dbReference type="Gene3D" id="3.60.110.10">
    <property type="entry name" value="Carbon-nitrogen hydrolase"/>
    <property type="match status" value="1"/>
</dbReference>
<dbReference type="PANTHER" id="PTHR43674:SF2">
    <property type="entry name" value="BETA-UREIDOPROPIONASE"/>
    <property type="match status" value="1"/>
</dbReference>
<gene>
    <name evidence="3" type="ordered locus">Hore_07450</name>
</gene>
<evidence type="ECO:0000259" key="2">
    <source>
        <dbReference type="Pfam" id="PF00795"/>
    </source>
</evidence>
<dbReference type="eggNOG" id="COG0388">
    <property type="taxonomic scope" value="Bacteria"/>
</dbReference>
<dbReference type="EMBL" id="CP001098">
    <property type="protein sequence ID" value="ACL69502.1"/>
    <property type="molecule type" value="Genomic_DNA"/>
</dbReference>
<name>B8CW33_HALOH</name>
<dbReference type="InterPro" id="IPR003010">
    <property type="entry name" value="C-N_Hydrolase"/>
</dbReference>
<dbReference type="InterPro" id="IPR050345">
    <property type="entry name" value="Aliph_Amidase/BUP"/>
</dbReference>
<dbReference type="Pfam" id="PF00795">
    <property type="entry name" value="CN_hydrolase"/>
    <property type="match status" value="1"/>
</dbReference>
<proteinExistence type="predicted"/>
<organism evidence="3 4">
    <name type="scientific">Halothermothrix orenii (strain H 168 / OCM 544 / DSM 9562)</name>
    <dbReference type="NCBI Taxonomy" id="373903"/>
    <lineage>
        <taxon>Bacteria</taxon>
        <taxon>Bacillati</taxon>
        <taxon>Bacillota</taxon>
        <taxon>Clostridia</taxon>
        <taxon>Halanaerobiales</taxon>
        <taxon>Halothermotrichaceae</taxon>
        <taxon>Halothermothrix</taxon>
    </lineage>
</organism>
<dbReference type="OrthoDB" id="9811121at2"/>
<protein>
    <submittedName>
        <fullName evidence="3">Nitrilase/cyanide hydratase</fullName>
    </submittedName>
</protein>
<feature type="domain" description="CN hydrolase" evidence="2">
    <location>
        <begin position="63"/>
        <end position="175"/>
    </location>
</feature>
<dbReference type="CDD" id="cd07197">
    <property type="entry name" value="nitrilase"/>
    <property type="match status" value="1"/>
</dbReference>
<dbReference type="Proteomes" id="UP000000719">
    <property type="component" value="Chromosome"/>
</dbReference>
<accession>B8CW33</accession>
<sequence>MNTGVAIIKSLVYENIENIFERVKDVSRNIIENSLVLLVFQKPDNLRNLSDDTEIKDFNKKIRELSSNFARRNSCYFSPGTYLEVDGDKYYKTAILFDPGGQICLKQRQIFLDNNDKQRHIQRGQEINIYRSEIGNIGFITGADCWYPEVGRFLALEGVDIVIYTNNLKDNNCWKQISGIWSQVQQNQFFALEGSVGGYSLIHAPCEVTPYRTGLIPPQGVKVSSKEYALNPPLYIKFLNKQLSEIKGFDIYITSLNYSDLEEIRYKYPLRKELNPGLYQLSGIDKLSLKGDR</sequence>
<dbReference type="GO" id="GO:0016811">
    <property type="term" value="F:hydrolase activity, acting on carbon-nitrogen (but not peptide) bonds, in linear amides"/>
    <property type="evidence" value="ECO:0007669"/>
    <property type="project" value="UniProtKB-ARBA"/>
</dbReference>
<dbReference type="SUPFAM" id="SSF56317">
    <property type="entry name" value="Carbon-nitrogen hydrolase"/>
    <property type="match status" value="1"/>
</dbReference>
<dbReference type="HOGENOM" id="CLU_949195_0_0_9"/>
<reference evidence="3 4" key="1">
    <citation type="journal article" date="2009" name="PLoS ONE">
        <title>Genome analysis of the anaerobic thermohalophilic bacterium Halothermothrix orenii.</title>
        <authorList>
            <person name="Mavromatis K."/>
            <person name="Ivanova N."/>
            <person name="Anderson I."/>
            <person name="Lykidis A."/>
            <person name="Hooper S.D."/>
            <person name="Sun H."/>
            <person name="Kunin V."/>
            <person name="Lapidus A."/>
            <person name="Hugenholtz P."/>
            <person name="Patel B."/>
            <person name="Kyrpides N.C."/>
        </authorList>
    </citation>
    <scope>NUCLEOTIDE SEQUENCE [LARGE SCALE GENOMIC DNA]</scope>
    <source>
        <strain evidence="4">H 168 / OCM 544 / DSM 9562</strain>
    </source>
</reference>
<dbReference type="KEGG" id="hor:Hore_07450"/>
<keyword evidence="1" id="KW-0378">Hydrolase</keyword>
<evidence type="ECO:0000313" key="4">
    <source>
        <dbReference type="Proteomes" id="UP000000719"/>
    </source>
</evidence>
<dbReference type="InterPro" id="IPR036526">
    <property type="entry name" value="C-N_Hydrolase_sf"/>
</dbReference>
<dbReference type="PANTHER" id="PTHR43674">
    <property type="entry name" value="NITRILASE C965.09-RELATED"/>
    <property type="match status" value="1"/>
</dbReference>